<accession>A0ACC1SAS0</accession>
<protein>
    <submittedName>
        <fullName evidence="1">Uncharacterized protein</fullName>
    </submittedName>
</protein>
<evidence type="ECO:0000313" key="2">
    <source>
        <dbReference type="Proteomes" id="UP001148629"/>
    </source>
</evidence>
<keyword evidence="2" id="KW-1185">Reference proteome</keyword>
<evidence type="ECO:0000313" key="1">
    <source>
        <dbReference type="EMBL" id="KAJ3535603.1"/>
    </source>
</evidence>
<sequence length="167" mass="18978">MLTPKRPRSNKPAPIVTLANRSLREEHKLSTLKRCHASCEEALAVLTRGTPLYKTTYDQCVDLATEIQRLSGPWVESRPKTLDYTVLPSPASPDISRKHLTEFVPIAPTKKKSYRYFESRHPQTPRIEPMSSADSIEMSRALVSKPQKRRAASESPKSDTKKHRVWA</sequence>
<comment type="caution">
    <text evidence="1">The sequence shown here is derived from an EMBL/GenBank/DDBJ whole genome shotgun (WGS) entry which is preliminary data.</text>
</comment>
<reference evidence="1" key="1">
    <citation type="submission" date="2022-08" db="EMBL/GenBank/DDBJ databases">
        <title>Genome Sequence of Fusarium decemcellulare.</title>
        <authorList>
            <person name="Buettner E."/>
        </authorList>
    </citation>
    <scope>NUCLEOTIDE SEQUENCE</scope>
    <source>
        <strain evidence="1">Babe19</strain>
    </source>
</reference>
<dbReference type="Proteomes" id="UP001148629">
    <property type="component" value="Unassembled WGS sequence"/>
</dbReference>
<name>A0ACC1SAS0_9HYPO</name>
<gene>
    <name evidence="1" type="ORF">NM208_g7069</name>
</gene>
<organism evidence="1 2">
    <name type="scientific">Fusarium decemcellulare</name>
    <dbReference type="NCBI Taxonomy" id="57161"/>
    <lineage>
        <taxon>Eukaryota</taxon>
        <taxon>Fungi</taxon>
        <taxon>Dikarya</taxon>
        <taxon>Ascomycota</taxon>
        <taxon>Pezizomycotina</taxon>
        <taxon>Sordariomycetes</taxon>
        <taxon>Hypocreomycetidae</taxon>
        <taxon>Hypocreales</taxon>
        <taxon>Nectriaceae</taxon>
        <taxon>Fusarium</taxon>
        <taxon>Fusarium decemcellulare species complex</taxon>
    </lineage>
</organism>
<dbReference type="EMBL" id="JANRMS010000700">
    <property type="protein sequence ID" value="KAJ3535603.1"/>
    <property type="molecule type" value="Genomic_DNA"/>
</dbReference>
<proteinExistence type="predicted"/>